<accession>A0ABU9V448</accession>
<keyword evidence="1" id="KW-0472">Membrane</keyword>
<dbReference type="EMBL" id="JBCIVJ010000006">
    <property type="protein sequence ID" value="MEN0579379.1"/>
    <property type="molecule type" value="Genomic_DNA"/>
</dbReference>
<proteinExistence type="predicted"/>
<protein>
    <submittedName>
        <fullName evidence="2">Tail assembly protein</fullName>
    </submittedName>
</protein>
<name>A0ABU9V448_9ENTR</name>
<sequence length="205" mass="21383">MKEIMTRIELFGVLGKTFGKVHHRLIRNTHEATRALAATITGFEKFMITSKRRGLTYAVFKGKNNIGMDDLGFPVTGEVIRIVPVIIGSKRGGLLQPILGVALVTVAAIATNGVALGIGGGAAFAGGWGAVAAMGVSMTLGGVIQLLSPQPTGLAKTQSVDNKPSYAFGGVTNTTSQGYPVPLLYGKRRIGGAIISAGIYIEDQQ</sequence>
<organism evidence="2 3">
    <name type="scientific">Phytobacter palmae</name>
    <dbReference type="NCBI Taxonomy" id="1855371"/>
    <lineage>
        <taxon>Bacteria</taxon>
        <taxon>Pseudomonadati</taxon>
        <taxon>Pseudomonadota</taxon>
        <taxon>Gammaproteobacteria</taxon>
        <taxon>Enterobacterales</taxon>
        <taxon>Enterobacteriaceae</taxon>
        <taxon>Phytobacter</taxon>
    </lineage>
</organism>
<feature type="transmembrane region" description="Helical" evidence="1">
    <location>
        <begin position="98"/>
        <end position="119"/>
    </location>
</feature>
<comment type="caution">
    <text evidence="2">The sequence shown here is derived from an EMBL/GenBank/DDBJ whole genome shotgun (WGS) entry which is preliminary data.</text>
</comment>
<keyword evidence="1" id="KW-0812">Transmembrane</keyword>
<reference evidence="2 3" key="1">
    <citation type="submission" date="2024-02" db="EMBL/GenBank/DDBJ databases">
        <title>Whole genome of MDR Enterobacteriaceae from southern Thailand.</title>
        <authorList>
            <person name="Surachat K."/>
        </authorList>
    </citation>
    <scope>NUCLEOTIDE SEQUENCE [LARGE SCALE GENOMIC DNA]</scope>
    <source>
        <strain evidence="2 3">PSU_29</strain>
    </source>
</reference>
<feature type="transmembrane region" description="Helical" evidence="1">
    <location>
        <begin position="125"/>
        <end position="147"/>
    </location>
</feature>
<dbReference type="Proteomes" id="UP001411173">
    <property type="component" value="Unassembled WGS sequence"/>
</dbReference>
<keyword evidence="1" id="KW-1133">Transmembrane helix</keyword>
<evidence type="ECO:0000256" key="1">
    <source>
        <dbReference type="SAM" id="Phobius"/>
    </source>
</evidence>
<keyword evidence="3" id="KW-1185">Reference proteome</keyword>
<gene>
    <name evidence="2" type="ORF">AAIG39_10195</name>
</gene>
<evidence type="ECO:0000313" key="3">
    <source>
        <dbReference type="Proteomes" id="UP001411173"/>
    </source>
</evidence>
<evidence type="ECO:0000313" key="2">
    <source>
        <dbReference type="EMBL" id="MEN0579379.1"/>
    </source>
</evidence>
<dbReference type="RefSeq" id="WP_343193765.1">
    <property type="nucleotide sequence ID" value="NZ_JBCIVJ010000006.1"/>
</dbReference>